<name>A0AAD5MFT4_PARTN</name>
<reference evidence="2" key="1">
    <citation type="submission" date="2021-06" db="EMBL/GenBank/DDBJ databases">
        <title>Parelaphostrongylus tenuis whole genome reference sequence.</title>
        <authorList>
            <person name="Garwood T.J."/>
            <person name="Larsen P.A."/>
            <person name="Fountain-Jones N.M."/>
            <person name="Garbe J.R."/>
            <person name="Macchietto M.G."/>
            <person name="Kania S.A."/>
            <person name="Gerhold R.W."/>
            <person name="Richards J.E."/>
            <person name="Wolf T.M."/>
        </authorList>
    </citation>
    <scope>NUCLEOTIDE SEQUENCE</scope>
    <source>
        <strain evidence="2">MNPRO001-30</strain>
        <tissue evidence="2">Meninges</tissue>
    </source>
</reference>
<dbReference type="EMBL" id="JAHQIW010000472">
    <property type="protein sequence ID" value="KAJ1348291.1"/>
    <property type="molecule type" value="Genomic_DNA"/>
</dbReference>
<comment type="caution">
    <text evidence="2">The sequence shown here is derived from an EMBL/GenBank/DDBJ whole genome shotgun (WGS) entry which is preliminary data.</text>
</comment>
<evidence type="ECO:0000256" key="1">
    <source>
        <dbReference type="SAM" id="MobiDB-lite"/>
    </source>
</evidence>
<evidence type="ECO:0000313" key="3">
    <source>
        <dbReference type="Proteomes" id="UP001196413"/>
    </source>
</evidence>
<feature type="compositionally biased region" description="Polar residues" evidence="1">
    <location>
        <begin position="15"/>
        <end position="26"/>
    </location>
</feature>
<dbReference type="AlphaFoldDB" id="A0AAD5MFT4"/>
<sequence>MDGTDEKMVPKCEASPSSATVDTSASHVAVAPQRPVKVAPSKAEERIQDISSDSMIIGRWQVTSMLNHVNRRTTTYKIGRVLHEKSTKVAMFVLHYGKEFSRQHQHKAILPVSHRTTE</sequence>
<proteinExistence type="predicted"/>
<feature type="compositionally biased region" description="Basic and acidic residues" evidence="1">
    <location>
        <begin position="1"/>
        <end position="10"/>
    </location>
</feature>
<protein>
    <submittedName>
        <fullName evidence="2">Uncharacterized protein</fullName>
    </submittedName>
</protein>
<dbReference type="Proteomes" id="UP001196413">
    <property type="component" value="Unassembled WGS sequence"/>
</dbReference>
<evidence type="ECO:0000313" key="2">
    <source>
        <dbReference type="EMBL" id="KAJ1348291.1"/>
    </source>
</evidence>
<feature type="region of interest" description="Disordered" evidence="1">
    <location>
        <begin position="1"/>
        <end position="43"/>
    </location>
</feature>
<organism evidence="2 3">
    <name type="scientific">Parelaphostrongylus tenuis</name>
    <name type="common">Meningeal worm</name>
    <dbReference type="NCBI Taxonomy" id="148309"/>
    <lineage>
        <taxon>Eukaryota</taxon>
        <taxon>Metazoa</taxon>
        <taxon>Ecdysozoa</taxon>
        <taxon>Nematoda</taxon>
        <taxon>Chromadorea</taxon>
        <taxon>Rhabditida</taxon>
        <taxon>Rhabditina</taxon>
        <taxon>Rhabditomorpha</taxon>
        <taxon>Strongyloidea</taxon>
        <taxon>Metastrongylidae</taxon>
        <taxon>Parelaphostrongylus</taxon>
    </lineage>
</organism>
<keyword evidence="3" id="KW-1185">Reference proteome</keyword>
<accession>A0AAD5MFT4</accession>
<gene>
    <name evidence="2" type="ORF">KIN20_003556</name>
</gene>